<keyword evidence="3" id="KW-1185">Reference proteome</keyword>
<organism evidence="2 3">
    <name type="scientific">Trametes cubensis</name>
    <dbReference type="NCBI Taxonomy" id="1111947"/>
    <lineage>
        <taxon>Eukaryota</taxon>
        <taxon>Fungi</taxon>
        <taxon>Dikarya</taxon>
        <taxon>Basidiomycota</taxon>
        <taxon>Agaricomycotina</taxon>
        <taxon>Agaricomycetes</taxon>
        <taxon>Polyporales</taxon>
        <taxon>Polyporaceae</taxon>
        <taxon>Trametes</taxon>
    </lineage>
</organism>
<dbReference type="AlphaFoldDB" id="A0AAD7XCB0"/>
<feature type="compositionally biased region" description="Acidic residues" evidence="1">
    <location>
        <begin position="246"/>
        <end position="258"/>
    </location>
</feature>
<feature type="region of interest" description="Disordered" evidence="1">
    <location>
        <begin position="1"/>
        <end position="129"/>
    </location>
</feature>
<gene>
    <name evidence="2" type="ORF">ONZ51_g6901</name>
</gene>
<proteinExistence type="predicted"/>
<feature type="region of interest" description="Disordered" evidence="1">
    <location>
        <begin position="234"/>
        <end position="352"/>
    </location>
</feature>
<reference evidence="2" key="1">
    <citation type="submission" date="2022-11" db="EMBL/GenBank/DDBJ databases">
        <title>Genome Sequence of Cubamyces cubensis.</title>
        <authorList>
            <person name="Buettner E."/>
        </authorList>
    </citation>
    <scope>NUCLEOTIDE SEQUENCE</scope>
    <source>
        <strain evidence="2">MPL-01</strain>
    </source>
</reference>
<dbReference type="EMBL" id="JAPEVG010000173">
    <property type="protein sequence ID" value="KAJ8474949.1"/>
    <property type="molecule type" value="Genomic_DNA"/>
</dbReference>
<evidence type="ECO:0000313" key="3">
    <source>
        <dbReference type="Proteomes" id="UP001215151"/>
    </source>
</evidence>
<evidence type="ECO:0000313" key="2">
    <source>
        <dbReference type="EMBL" id="KAJ8474949.1"/>
    </source>
</evidence>
<feature type="compositionally biased region" description="Pro residues" evidence="1">
    <location>
        <begin position="1"/>
        <end position="15"/>
    </location>
</feature>
<comment type="caution">
    <text evidence="2">The sequence shown here is derived from an EMBL/GenBank/DDBJ whole genome shotgun (WGS) entry which is preliminary data.</text>
</comment>
<sequence>MDDPPNVPAQAPPSFSPTAPSRDTSIGPSTSSSLSSDETPIAASSSSSAPVAGPSKGKKKAGTANGDGNKRIGKAPSSTKAGRSAARAQRAKPYARPVKAQPKKKKGGRGSRGNHNLANPPPGFEAVWGIERDPENPWTWDGEPITEEWANEDFFRELCKKFPKIVTRSGGKCLLNGCNTEIEGVAFRRHVESTHLKGALRCLECECTVRADAWSSRWKSHSSTCSVGRYVRSGAGSAGPAPVQEDVSEEDDDTDSEMAVEATQTTETVPAPRPPPTTVLAGAPAPSTQRQRQRRSTRTVQPPASTANQREIPEAPVWTIYDVPSESADIGSSSESDSDPSSDSDSDSDFSP</sequence>
<feature type="compositionally biased region" description="Polar residues" evidence="1">
    <location>
        <begin position="300"/>
        <end position="309"/>
    </location>
</feature>
<dbReference type="Proteomes" id="UP001215151">
    <property type="component" value="Unassembled WGS sequence"/>
</dbReference>
<feature type="compositionally biased region" description="Low complexity" evidence="1">
    <location>
        <begin position="21"/>
        <end position="55"/>
    </location>
</feature>
<feature type="compositionally biased region" description="Low complexity" evidence="1">
    <location>
        <begin position="325"/>
        <end position="335"/>
    </location>
</feature>
<evidence type="ECO:0000256" key="1">
    <source>
        <dbReference type="SAM" id="MobiDB-lite"/>
    </source>
</evidence>
<name>A0AAD7XCB0_9APHY</name>
<accession>A0AAD7XCB0</accession>
<feature type="compositionally biased region" description="Acidic residues" evidence="1">
    <location>
        <begin position="336"/>
        <end position="352"/>
    </location>
</feature>
<protein>
    <submittedName>
        <fullName evidence="2">Uncharacterized protein</fullName>
    </submittedName>
</protein>